<keyword evidence="3" id="KW-1185">Reference proteome</keyword>
<reference evidence="2" key="1">
    <citation type="submission" date="2023-03" db="EMBL/GenBank/DDBJ databases">
        <title>Massive genome expansion in bonnet fungi (Mycena s.s.) driven by repeated elements and novel gene families across ecological guilds.</title>
        <authorList>
            <consortium name="Lawrence Berkeley National Laboratory"/>
            <person name="Harder C.B."/>
            <person name="Miyauchi S."/>
            <person name="Viragh M."/>
            <person name="Kuo A."/>
            <person name="Thoen E."/>
            <person name="Andreopoulos B."/>
            <person name="Lu D."/>
            <person name="Skrede I."/>
            <person name="Drula E."/>
            <person name="Henrissat B."/>
            <person name="Morin E."/>
            <person name="Kohler A."/>
            <person name="Barry K."/>
            <person name="LaButti K."/>
            <person name="Morin E."/>
            <person name="Salamov A."/>
            <person name="Lipzen A."/>
            <person name="Mereny Z."/>
            <person name="Hegedus B."/>
            <person name="Baldrian P."/>
            <person name="Stursova M."/>
            <person name="Weitz H."/>
            <person name="Taylor A."/>
            <person name="Grigoriev I.V."/>
            <person name="Nagy L.G."/>
            <person name="Martin F."/>
            <person name="Kauserud H."/>
        </authorList>
    </citation>
    <scope>NUCLEOTIDE SEQUENCE</scope>
    <source>
        <strain evidence="2">CBHHK182m</strain>
    </source>
</reference>
<evidence type="ECO:0000313" key="3">
    <source>
        <dbReference type="Proteomes" id="UP001215598"/>
    </source>
</evidence>
<dbReference type="EMBL" id="JARKIB010000362">
    <property type="protein sequence ID" value="KAJ7712580.1"/>
    <property type="molecule type" value="Genomic_DNA"/>
</dbReference>
<protein>
    <submittedName>
        <fullName evidence="2">Uncharacterized protein</fullName>
    </submittedName>
</protein>
<feature type="non-terminal residue" evidence="2">
    <location>
        <position position="1"/>
    </location>
</feature>
<feature type="non-terminal residue" evidence="2">
    <location>
        <position position="89"/>
    </location>
</feature>
<accession>A0AAD7H5K5</accession>
<evidence type="ECO:0000313" key="2">
    <source>
        <dbReference type="EMBL" id="KAJ7712582.1"/>
    </source>
</evidence>
<dbReference type="EMBL" id="JARKIB010000362">
    <property type="protein sequence ID" value="KAJ7712582.1"/>
    <property type="molecule type" value="Genomic_DNA"/>
</dbReference>
<dbReference type="Proteomes" id="UP001215598">
    <property type="component" value="Unassembled WGS sequence"/>
</dbReference>
<comment type="caution">
    <text evidence="2">The sequence shown here is derived from an EMBL/GenBank/DDBJ whole genome shotgun (WGS) entry which is preliminary data.</text>
</comment>
<sequence length="89" mass="9739">PRLTNPSPSFPISELAGIYRHPGYGTIELCNVSAIKPPSESCRHLLSDIPATLPDVLDPLVPTLVAKWRGVEVTHISLAHFEHNVYNAT</sequence>
<gene>
    <name evidence="1" type="ORF">B0H16DRAFT_1256394</name>
    <name evidence="2" type="ORF">B0H16DRAFT_1260073</name>
</gene>
<evidence type="ECO:0000313" key="1">
    <source>
        <dbReference type="EMBL" id="KAJ7712580.1"/>
    </source>
</evidence>
<name>A0AAD7H5K5_9AGAR</name>
<dbReference type="AlphaFoldDB" id="A0AAD7H5K5"/>
<organism evidence="2 3">
    <name type="scientific">Mycena metata</name>
    <dbReference type="NCBI Taxonomy" id="1033252"/>
    <lineage>
        <taxon>Eukaryota</taxon>
        <taxon>Fungi</taxon>
        <taxon>Dikarya</taxon>
        <taxon>Basidiomycota</taxon>
        <taxon>Agaricomycotina</taxon>
        <taxon>Agaricomycetes</taxon>
        <taxon>Agaricomycetidae</taxon>
        <taxon>Agaricales</taxon>
        <taxon>Marasmiineae</taxon>
        <taxon>Mycenaceae</taxon>
        <taxon>Mycena</taxon>
    </lineage>
</organism>
<proteinExistence type="predicted"/>